<evidence type="ECO:0000313" key="2">
    <source>
        <dbReference type="Proteomes" id="UP000318833"/>
    </source>
</evidence>
<dbReference type="RefSeq" id="WP_143919045.1">
    <property type="nucleotide sequence ID" value="NZ_CANMXV010000119.1"/>
</dbReference>
<dbReference type="Proteomes" id="UP000318833">
    <property type="component" value="Unassembled WGS sequence"/>
</dbReference>
<comment type="caution">
    <text evidence="1">The sequence shown here is derived from an EMBL/GenBank/DDBJ whole genome shotgun (WGS) entry which is preliminary data.</text>
</comment>
<dbReference type="AlphaFoldDB" id="A0A554VAQ9"/>
<evidence type="ECO:0000313" key="1">
    <source>
        <dbReference type="EMBL" id="TSE03354.1"/>
    </source>
</evidence>
<dbReference type="EMBL" id="VLNR01000116">
    <property type="protein sequence ID" value="TSE03354.1"/>
    <property type="molecule type" value="Genomic_DNA"/>
</dbReference>
<reference evidence="1 2" key="1">
    <citation type="submission" date="2019-07" db="EMBL/GenBank/DDBJ databases">
        <title>The draft genome sequence of Aquimarina algiphila M91.</title>
        <authorList>
            <person name="Meng X."/>
        </authorList>
    </citation>
    <scope>NUCLEOTIDE SEQUENCE [LARGE SCALE GENOMIC DNA]</scope>
    <source>
        <strain evidence="1 2">M91</strain>
    </source>
</reference>
<keyword evidence="2" id="KW-1185">Reference proteome</keyword>
<dbReference type="OrthoDB" id="2659885at2"/>
<sequence length="200" mass="22780">MENSNKTKITKEMRETLRGDFPEEAYKSHPTKTFLTTLKAMYITERLNDVFGIGRWTVNHSVVERNENYVLVEAEFQSLDYEVIVPKQYGGHTTTGKNTEIADGFKSAVTDATSKIASYLEIGIEMFKGNINVKPVKNLKNDSKKELPWLNEKQGNEVTRNWKRALATLREGKSLEYLKQSFRISAANQAILLKQSKQAA</sequence>
<gene>
    <name evidence="1" type="ORF">FOF46_29575</name>
</gene>
<proteinExistence type="predicted"/>
<protein>
    <submittedName>
        <fullName evidence="1">Uncharacterized protein</fullName>
    </submittedName>
</protein>
<name>A0A554VAQ9_9FLAO</name>
<accession>A0A554VAQ9</accession>
<organism evidence="1 2">
    <name type="scientific">Aquimarina algiphila</name>
    <dbReference type="NCBI Taxonomy" id="2047982"/>
    <lineage>
        <taxon>Bacteria</taxon>
        <taxon>Pseudomonadati</taxon>
        <taxon>Bacteroidota</taxon>
        <taxon>Flavobacteriia</taxon>
        <taxon>Flavobacteriales</taxon>
        <taxon>Flavobacteriaceae</taxon>
        <taxon>Aquimarina</taxon>
    </lineage>
</organism>